<evidence type="ECO:0000313" key="3">
    <source>
        <dbReference type="Proteomes" id="UP000039021"/>
    </source>
</evidence>
<name>A0A916PA79_MYCTX</name>
<organism evidence="2 3">
    <name type="scientific">Mycobacterium tuberculosis</name>
    <dbReference type="NCBI Taxonomy" id="1773"/>
    <lineage>
        <taxon>Bacteria</taxon>
        <taxon>Bacillati</taxon>
        <taxon>Actinomycetota</taxon>
        <taxon>Actinomycetes</taxon>
        <taxon>Mycobacteriales</taxon>
        <taxon>Mycobacteriaceae</taxon>
        <taxon>Mycobacterium</taxon>
        <taxon>Mycobacterium tuberculosis complex</taxon>
    </lineage>
</organism>
<dbReference type="EMBL" id="CSBK01004132">
    <property type="protein sequence ID" value="CPB58902.1"/>
    <property type="molecule type" value="Genomic_DNA"/>
</dbReference>
<protein>
    <submittedName>
        <fullName evidence="2">Uncharacterized protein</fullName>
    </submittedName>
</protein>
<evidence type="ECO:0000256" key="1">
    <source>
        <dbReference type="SAM" id="MobiDB-lite"/>
    </source>
</evidence>
<feature type="region of interest" description="Disordered" evidence="1">
    <location>
        <begin position="1"/>
        <end position="45"/>
    </location>
</feature>
<dbReference type="Proteomes" id="UP000039021">
    <property type="component" value="Unassembled WGS sequence"/>
</dbReference>
<gene>
    <name evidence="2" type="ORF">ERS007739_05326</name>
</gene>
<sequence length="81" mass="8582">MTPRNRSRTSASTPHRRSPSCAIGNNVPNTNSRVVTSPKPGQSNWASMPYLAAARKFACAAAKFICVHNGGSASDRPRSAP</sequence>
<evidence type="ECO:0000313" key="2">
    <source>
        <dbReference type="EMBL" id="CPB58902.1"/>
    </source>
</evidence>
<feature type="compositionally biased region" description="Polar residues" evidence="1">
    <location>
        <begin position="26"/>
        <end position="45"/>
    </location>
</feature>
<proteinExistence type="predicted"/>
<reference evidence="3" key="1">
    <citation type="submission" date="2015-03" db="EMBL/GenBank/DDBJ databases">
        <authorList>
            <consortium name="Pathogen Informatics"/>
        </authorList>
    </citation>
    <scope>NUCLEOTIDE SEQUENCE [LARGE SCALE GENOMIC DNA]</scope>
    <source>
        <strain evidence="3">N09902308</strain>
    </source>
</reference>
<dbReference type="AlphaFoldDB" id="A0A916PA79"/>
<comment type="caution">
    <text evidence="2">The sequence shown here is derived from an EMBL/GenBank/DDBJ whole genome shotgun (WGS) entry which is preliminary data.</text>
</comment>
<accession>A0A916PA79</accession>